<dbReference type="EMBL" id="FXAU01000003">
    <property type="protein sequence ID" value="SMG31396.1"/>
    <property type="molecule type" value="Genomic_DNA"/>
</dbReference>
<dbReference type="Proteomes" id="UP000192980">
    <property type="component" value="Unassembled WGS sequence"/>
</dbReference>
<reference evidence="1 2" key="1">
    <citation type="submission" date="2017-04" db="EMBL/GenBank/DDBJ databases">
        <authorList>
            <person name="Afonso C.L."/>
            <person name="Miller P.J."/>
            <person name="Scott M.A."/>
            <person name="Spackman E."/>
            <person name="Goraichik I."/>
            <person name="Dimitrov K.M."/>
            <person name="Suarez D.L."/>
            <person name="Swayne D.E."/>
        </authorList>
    </citation>
    <scope>NUCLEOTIDE SEQUENCE [LARGE SCALE GENOMIC DNA]</scope>
    <source>
        <strain evidence="1 2">DSM 22418</strain>
    </source>
</reference>
<gene>
    <name evidence="1" type="ORF">SAMN05660862_2173</name>
</gene>
<dbReference type="RefSeq" id="WP_085472895.1">
    <property type="nucleotide sequence ID" value="NZ_CP038029.1"/>
</dbReference>
<organism evidence="1 2">
    <name type="scientific">Sphingobacterium psychroaquaticum</name>
    <dbReference type="NCBI Taxonomy" id="561061"/>
    <lineage>
        <taxon>Bacteria</taxon>
        <taxon>Pseudomonadati</taxon>
        <taxon>Bacteroidota</taxon>
        <taxon>Sphingobacteriia</taxon>
        <taxon>Sphingobacteriales</taxon>
        <taxon>Sphingobacteriaceae</taxon>
        <taxon>Sphingobacterium</taxon>
    </lineage>
</organism>
<accession>A0A1X7JSM3</accession>
<dbReference type="STRING" id="561061.SAMN05660862_2173"/>
<proteinExistence type="predicted"/>
<dbReference type="OrthoDB" id="1493972at2"/>
<sequence length="149" mass="17012">MRILFTLAVVSCVACQPSEPAVNQNTLTGSYRLLESTTIKGKDTLFNKVDTTKTEMIKMFNESHFSFTNHDRSKGVDSTALFVSGAGRYFRDGDKYTELLDFCSYRPWEGKQFEFTLEIKGDTLVQHGVEEIPELGVKQHITEKYIKLR</sequence>
<name>A0A1X7JSM3_9SPHI</name>
<evidence type="ECO:0000313" key="1">
    <source>
        <dbReference type="EMBL" id="SMG31396.1"/>
    </source>
</evidence>
<keyword evidence="2" id="KW-1185">Reference proteome</keyword>
<protein>
    <submittedName>
        <fullName evidence="1">Uncharacterized protein</fullName>
    </submittedName>
</protein>
<dbReference type="AlphaFoldDB" id="A0A1X7JSM3"/>
<evidence type="ECO:0000313" key="2">
    <source>
        <dbReference type="Proteomes" id="UP000192980"/>
    </source>
</evidence>